<evidence type="ECO:0000256" key="1">
    <source>
        <dbReference type="ARBA" id="ARBA00004496"/>
    </source>
</evidence>
<dbReference type="NCBIfam" id="TIGR00150">
    <property type="entry name" value="T6A_YjeE"/>
    <property type="match status" value="1"/>
</dbReference>
<comment type="caution">
    <text evidence="11">The sequence shown here is derived from an EMBL/GenBank/DDBJ whole genome shotgun (WGS) entry which is preliminary data.</text>
</comment>
<evidence type="ECO:0000313" key="11">
    <source>
        <dbReference type="EMBL" id="MFB9233799.1"/>
    </source>
</evidence>
<evidence type="ECO:0000313" key="12">
    <source>
        <dbReference type="Proteomes" id="UP001589683"/>
    </source>
</evidence>
<evidence type="ECO:0000256" key="9">
    <source>
        <dbReference type="ARBA" id="ARBA00022842"/>
    </source>
</evidence>
<evidence type="ECO:0000256" key="4">
    <source>
        <dbReference type="ARBA" id="ARBA00022490"/>
    </source>
</evidence>
<keyword evidence="6" id="KW-0479">Metal-binding</keyword>
<dbReference type="EMBL" id="JBHMEA010000051">
    <property type="protein sequence ID" value="MFB9233799.1"/>
    <property type="molecule type" value="Genomic_DNA"/>
</dbReference>
<evidence type="ECO:0000256" key="2">
    <source>
        <dbReference type="ARBA" id="ARBA00007599"/>
    </source>
</evidence>
<sequence>MSAYSSQQLLTSPQETANLAARIAPHLRAGDTVLLEGPIGAGKTHFARAVILARISVPEDIPSPTYTLVQTYDAGDVEIWHCDLYRLTSPNEALELGLEDAFENSICLVEWPDRLADLAPNDGLILSFSVVAEAEHRHLTASAKSARWQPVLDLIHD</sequence>
<keyword evidence="7" id="KW-0547">Nucleotide-binding</keyword>
<keyword evidence="4" id="KW-0963">Cytoplasm</keyword>
<gene>
    <name evidence="11" type="primary">tsaE</name>
    <name evidence="11" type="ORF">ACFFUT_18550</name>
</gene>
<accession>A0ABV5JK81</accession>
<organism evidence="11 12">
    <name type="scientific">Pseudohalocynthiibacter aestuariivivens</name>
    <dbReference type="NCBI Taxonomy" id="1591409"/>
    <lineage>
        <taxon>Bacteria</taxon>
        <taxon>Pseudomonadati</taxon>
        <taxon>Pseudomonadota</taxon>
        <taxon>Alphaproteobacteria</taxon>
        <taxon>Rhodobacterales</taxon>
        <taxon>Paracoccaceae</taxon>
        <taxon>Pseudohalocynthiibacter</taxon>
    </lineage>
</organism>
<keyword evidence="12" id="KW-1185">Reference proteome</keyword>
<dbReference type="RefSeq" id="WP_213889701.1">
    <property type="nucleotide sequence ID" value="NZ_JAGFNU010000007.1"/>
</dbReference>
<evidence type="ECO:0000256" key="10">
    <source>
        <dbReference type="ARBA" id="ARBA00032441"/>
    </source>
</evidence>
<evidence type="ECO:0000256" key="6">
    <source>
        <dbReference type="ARBA" id="ARBA00022723"/>
    </source>
</evidence>
<comment type="subcellular location">
    <subcellularLocation>
        <location evidence="1">Cytoplasm</location>
    </subcellularLocation>
</comment>
<dbReference type="InterPro" id="IPR003442">
    <property type="entry name" value="T6A_TsaE"/>
</dbReference>
<dbReference type="SUPFAM" id="SSF52540">
    <property type="entry name" value="P-loop containing nucleoside triphosphate hydrolases"/>
    <property type="match status" value="1"/>
</dbReference>
<protein>
    <recommendedName>
        <fullName evidence="3">tRNA threonylcarbamoyladenosine biosynthesis protein TsaE</fullName>
    </recommendedName>
    <alternativeName>
        <fullName evidence="10">t(6)A37 threonylcarbamoyladenosine biosynthesis protein TsaE</fullName>
    </alternativeName>
</protein>
<name>A0ABV5JK81_9RHOB</name>
<proteinExistence type="inferred from homology"/>
<dbReference type="Proteomes" id="UP001589683">
    <property type="component" value="Unassembled WGS sequence"/>
</dbReference>
<dbReference type="Pfam" id="PF02367">
    <property type="entry name" value="TsaE"/>
    <property type="match status" value="1"/>
</dbReference>
<evidence type="ECO:0000256" key="3">
    <source>
        <dbReference type="ARBA" id="ARBA00019010"/>
    </source>
</evidence>
<dbReference type="Gene3D" id="3.40.50.300">
    <property type="entry name" value="P-loop containing nucleotide triphosphate hydrolases"/>
    <property type="match status" value="1"/>
</dbReference>
<dbReference type="InterPro" id="IPR027417">
    <property type="entry name" value="P-loop_NTPase"/>
</dbReference>
<keyword evidence="5" id="KW-0819">tRNA processing</keyword>
<comment type="similarity">
    <text evidence="2">Belongs to the TsaE family.</text>
</comment>
<reference evidence="11 12" key="1">
    <citation type="submission" date="2024-09" db="EMBL/GenBank/DDBJ databases">
        <authorList>
            <person name="Sun Q."/>
            <person name="Mori K."/>
        </authorList>
    </citation>
    <scope>NUCLEOTIDE SEQUENCE [LARGE SCALE GENOMIC DNA]</scope>
    <source>
        <strain evidence="11 12">CECT 8726</strain>
    </source>
</reference>
<keyword evidence="9" id="KW-0460">Magnesium</keyword>
<evidence type="ECO:0000256" key="8">
    <source>
        <dbReference type="ARBA" id="ARBA00022840"/>
    </source>
</evidence>
<keyword evidence="8" id="KW-0067">ATP-binding</keyword>
<evidence type="ECO:0000256" key="7">
    <source>
        <dbReference type="ARBA" id="ARBA00022741"/>
    </source>
</evidence>
<dbReference type="PANTHER" id="PTHR33540:SF2">
    <property type="entry name" value="TRNA THREONYLCARBAMOYLADENOSINE BIOSYNTHESIS PROTEIN TSAE"/>
    <property type="match status" value="1"/>
</dbReference>
<evidence type="ECO:0000256" key="5">
    <source>
        <dbReference type="ARBA" id="ARBA00022694"/>
    </source>
</evidence>
<dbReference type="PANTHER" id="PTHR33540">
    <property type="entry name" value="TRNA THREONYLCARBAMOYLADENOSINE BIOSYNTHESIS PROTEIN TSAE"/>
    <property type="match status" value="1"/>
</dbReference>